<dbReference type="KEGG" id="tva:4772993"/>
<organism evidence="3 4">
    <name type="scientific">Trichomonas vaginalis (strain ATCC PRA-98 / G3)</name>
    <dbReference type="NCBI Taxonomy" id="412133"/>
    <lineage>
        <taxon>Eukaryota</taxon>
        <taxon>Metamonada</taxon>
        <taxon>Parabasalia</taxon>
        <taxon>Trichomonadida</taxon>
        <taxon>Trichomonadidae</taxon>
        <taxon>Trichomonas</taxon>
    </lineage>
</organism>
<dbReference type="Gene3D" id="3.30.420.40">
    <property type="match status" value="1"/>
</dbReference>
<reference evidence="3" key="2">
    <citation type="journal article" date="2007" name="Science">
        <title>Draft genome sequence of the sexually transmitted pathogen Trichomonas vaginalis.</title>
        <authorList>
            <person name="Carlton J.M."/>
            <person name="Hirt R.P."/>
            <person name="Silva J.C."/>
            <person name="Delcher A.L."/>
            <person name="Schatz M."/>
            <person name="Zhao Q."/>
            <person name="Wortman J.R."/>
            <person name="Bidwell S.L."/>
            <person name="Alsmark U.C.M."/>
            <person name="Besteiro S."/>
            <person name="Sicheritz-Ponten T."/>
            <person name="Noel C.J."/>
            <person name="Dacks J.B."/>
            <person name="Foster P.G."/>
            <person name="Simillion C."/>
            <person name="Van de Peer Y."/>
            <person name="Miranda-Saavedra D."/>
            <person name="Barton G.J."/>
            <person name="Westrop G.D."/>
            <person name="Mueller S."/>
            <person name="Dessi D."/>
            <person name="Fiori P.L."/>
            <person name="Ren Q."/>
            <person name="Paulsen I."/>
            <person name="Zhang H."/>
            <person name="Bastida-Corcuera F.D."/>
            <person name="Simoes-Barbosa A."/>
            <person name="Brown M.T."/>
            <person name="Hayes R.D."/>
            <person name="Mukherjee M."/>
            <person name="Okumura C.Y."/>
            <person name="Schneider R."/>
            <person name="Smith A.J."/>
            <person name="Vanacova S."/>
            <person name="Villalvazo M."/>
            <person name="Haas B.J."/>
            <person name="Pertea M."/>
            <person name="Feldblyum T.V."/>
            <person name="Utterback T.R."/>
            <person name="Shu C.L."/>
            <person name="Osoegawa K."/>
            <person name="de Jong P.J."/>
            <person name="Hrdy I."/>
            <person name="Horvathova L."/>
            <person name="Zubacova Z."/>
            <person name="Dolezal P."/>
            <person name="Malik S.B."/>
            <person name="Logsdon J.M. Jr."/>
            <person name="Henze K."/>
            <person name="Gupta A."/>
            <person name="Wang C.C."/>
            <person name="Dunne R.L."/>
            <person name="Upcroft J.A."/>
            <person name="Upcroft P."/>
            <person name="White O."/>
            <person name="Salzberg S.L."/>
            <person name="Tang P."/>
            <person name="Chiu C.-H."/>
            <person name="Lee Y.-S."/>
            <person name="Embley T.M."/>
            <person name="Coombs G.H."/>
            <person name="Mottram J.C."/>
            <person name="Tachezy J."/>
            <person name="Fraser-Liggett C.M."/>
            <person name="Johnson P.J."/>
        </authorList>
    </citation>
    <scope>NUCLEOTIDE SEQUENCE [LARGE SCALE GENOMIC DNA]</scope>
    <source>
        <strain evidence="3">G3</strain>
    </source>
</reference>
<dbReference type="AlphaFoldDB" id="A2DXB2"/>
<dbReference type="Pfam" id="PF02685">
    <property type="entry name" value="Glucokinase"/>
    <property type="match status" value="1"/>
</dbReference>
<evidence type="ECO:0000313" key="4">
    <source>
        <dbReference type="Proteomes" id="UP000001542"/>
    </source>
</evidence>
<dbReference type="InterPro" id="IPR043129">
    <property type="entry name" value="ATPase_NBD"/>
</dbReference>
<dbReference type="eggNOG" id="ENOG502S3Y5">
    <property type="taxonomic scope" value="Eukaryota"/>
</dbReference>
<dbReference type="RefSeq" id="XP_001327217.1">
    <property type="nucleotide sequence ID" value="XM_001327182.1"/>
</dbReference>
<evidence type="ECO:0000256" key="1">
    <source>
        <dbReference type="ARBA" id="ARBA00022679"/>
    </source>
</evidence>
<sequence length="372" mass="41782">MTANQFAPIKSWNNGRNPMFCLGCDVGGSGLRIRFSNYFNPSEYIDVKHIKAQNTADALRHLNELSAKIKKVAPNAESRGAAIAVAGPIKDNTVIFTNWPGKAENRTVSLNQLPKTLFPQGHSLFLNDLEAGAYGVIAAEEQGVLSPLFEQMWPEIAPKGKLISDNRTAVLAMGSGLGVALIVKTPILQQPLVVPSELGHLQIPTVCFRHKDYLNEQQLIQFVSDHYYNGRQMPEYEDIASGRGLCLAYQYEYDRINQVKIPLDQIEGGEVAQLAQKGDKIARKALLYHYLYFMRAAKAVSTTLSCDSVLMALDNQVKNDWFVRSAFDELCEEFYHFIRPDWMKSIRVYTQVKTLNFNILGTDYMAHKIADK</sequence>
<accession>A2DXB2</accession>
<protein>
    <recommendedName>
        <fullName evidence="5">Glucokinase 1</fullName>
    </recommendedName>
</protein>
<evidence type="ECO:0000313" key="3">
    <source>
        <dbReference type="EMBL" id="EAY14994.1"/>
    </source>
</evidence>
<dbReference type="EMBL" id="DS113262">
    <property type="protein sequence ID" value="EAY14994.1"/>
    <property type="molecule type" value="Genomic_DNA"/>
</dbReference>
<dbReference type="Gene3D" id="3.40.367.20">
    <property type="match status" value="1"/>
</dbReference>
<evidence type="ECO:0000256" key="2">
    <source>
        <dbReference type="ARBA" id="ARBA00022777"/>
    </source>
</evidence>
<dbReference type="VEuPathDB" id="TrichDB:TVAGG3_0672910"/>
<dbReference type="GO" id="GO:0004340">
    <property type="term" value="F:glucokinase activity"/>
    <property type="evidence" value="ECO:0007669"/>
    <property type="project" value="InterPro"/>
</dbReference>
<dbReference type="GO" id="GO:0006096">
    <property type="term" value="P:glycolytic process"/>
    <property type="evidence" value="ECO:0007669"/>
    <property type="project" value="InterPro"/>
</dbReference>
<dbReference type="InParanoid" id="A2DXB2"/>
<dbReference type="SUPFAM" id="SSF53067">
    <property type="entry name" value="Actin-like ATPase domain"/>
    <property type="match status" value="1"/>
</dbReference>
<proteinExistence type="predicted"/>
<dbReference type="GO" id="GO:0005524">
    <property type="term" value="F:ATP binding"/>
    <property type="evidence" value="ECO:0007669"/>
    <property type="project" value="InterPro"/>
</dbReference>
<dbReference type="PANTHER" id="PTHR47450">
    <property type="entry name" value="GLUCOKINASE"/>
    <property type="match status" value="1"/>
</dbReference>
<keyword evidence="2" id="KW-0418">Kinase</keyword>
<reference evidence="3" key="1">
    <citation type="submission" date="2006-10" db="EMBL/GenBank/DDBJ databases">
        <authorList>
            <person name="Amadeo P."/>
            <person name="Zhao Q."/>
            <person name="Wortman J."/>
            <person name="Fraser-Liggett C."/>
            <person name="Carlton J."/>
        </authorList>
    </citation>
    <scope>NUCLEOTIDE SEQUENCE</scope>
    <source>
        <strain evidence="3">G3</strain>
    </source>
</reference>
<dbReference type="PANTHER" id="PTHR47450:SF1">
    <property type="entry name" value="GLUCOKINASE"/>
    <property type="match status" value="1"/>
</dbReference>
<dbReference type="CDD" id="cd24008">
    <property type="entry name" value="ASKHA_NBD_GLK"/>
    <property type="match status" value="1"/>
</dbReference>
<dbReference type="InterPro" id="IPR003836">
    <property type="entry name" value="Glucokinase"/>
</dbReference>
<dbReference type="SMR" id="A2DXB2"/>
<dbReference type="VEuPathDB" id="TrichDB:TVAG_397250"/>
<gene>
    <name evidence="3" type="ORF">TVAG_397250</name>
</gene>
<keyword evidence="4" id="KW-1185">Reference proteome</keyword>
<dbReference type="GO" id="GO:0005536">
    <property type="term" value="F:D-glucose binding"/>
    <property type="evidence" value="ECO:0007669"/>
    <property type="project" value="InterPro"/>
</dbReference>
<name>A2DXB2_TRIV3</name>
<dbReference type="STRING" id="5722.A2DXB2"/>
<dbReference type="Proteomes" id="UP000001542">
    <property type="component" value="Unassembled WGS sequence"/>
</dbReference>
<keyword evidence="1" id="KW-0808">Transferase</keyword>
<evidence type="ECO:0008006" key="5">
    <source>
        <dbReference type="Google" id="ProtNLM"/>
    </source>
</evidence>
<dbReference type="OrthoDB" id="10257118at2759"/>